<dbReference type="RefSeq" id="WP_021711792.1">
    <property type="nucleotide sequence ID" value="NZ_BAOB01000698.1"/>
</dbReference>
<accession>U3AXV3</accession>
<keyword evidence="1" id="KW-1133">Transmembrane helix</keyword>
<dbReference type="eggNOG" id="ENOG5031PXR">
    <property type="taxonomic scope" value="Bacteria"/>
</dbReference>
<dbReference type="OrthoDB" id="10012128at2"/>
<dbReference type="Proteomes" id="UP000016567">
    <property type="component" value="Unassembled WGS sequence"/>
</dbReference>
<organism evidence="2 3">
    <name type="scientific">Vibrio azureus NBRC 104587</name>
    <dbReference type="NCBI Taxonomy" id="1219077"/>
    <lineage>
        <taxon>Bacteria</taxon>
        <taxon>Pseudomonadati</taxon>
        <taxon>Pseudomonadota</taxon>
        <taxon>Gammaproteobacteria</taxon>
        <taxon>Vibrionales</taxon>
        <taxon>Vibrionaceae</taxon>
        <taxon>Vibrio</taxon>
    </lineage>
</organism>
<reference evidence="2 3" key="1">
    <citation type="submission" date="2013-09" db="EMBL/GenBank/DDBJ databases">
        <title>Whole genome shotgun sequence of Vibrio azureus NBRC 104587.</title>
        <authorList>
            <person name="Isaki S."/>
            <person name="Hosoyama A."/>
            <person name="Numata M."/>
            <person name="Hashimoto M."/>
            <person name="Hosoyama Y."/>
            <person name="Tsuchikane K."/>
            <person name="Noguchi M."/>
            <person name="Hirakata S."/>
            <person name="Ichikawa N."/>
            <person name="Ohji S."/>
            <person name="Yamazoe A."/>
            <person name="Fujita N."/>
        </authorList>
    </citation>
    <scope>NUCLEOTIDE SEQUENCE [LARGE SCALE GENOMIC DNA]</scope>
    <source>
        <strain evidence="2 3">NBRC 104587</strain>
    </source>
</reference>
<evidence type="ECO:0000313" key="2">
    <source>
        <dbReference type="EMBL" id="GAD78057.1"/>
    </source>
</evidence>
<comment type="caution">
    <text evidence="2">The sequence shown here is derived from an EMBL/GenBank/DDBJ whole genome shotgun (WGS) entry which is preliminary data.</text>
</comment>
<keyword evidence="1" id="KW-0812">Transmembrane</keyword>
<dbReference type="AlphaFoldDB" id="U3AXV3"/>
<evidence type="ECO:0000256" key="1">
    <source>
        <dbReference type="SAM" id="Phobius"/>
    </source>
</evidence>
<keyword evidence="3" id="KW-1185">Reference proteome</keyword>
<keyword evidence="1" id="KW-0472">Membrane</keyword>
<name>U3AXV3_9VIBR</name>
<feature type="transmembrane region" description="Helical" evidence="1">
    <location>
        <begin position="6"/>
        <end position="26"/>
    </location>
</feature>
<gene>
    <name evidence="2" type="ORF">VAZ01S_117_00010</name>
</gene>
<protein>
    <submittedName>
        <fullName evidence="2">Uncharacterized protein</fullName>
    </submittedName>
</protein>
<evidence type="ECO:0000313" key="3">
    <source>
        <dbReference type="Proteomes" id="UP000016567"/>
    </source>
</evidence>
<dbReference type="EMBL" id="BATL01000117">
    <property type="protein sequence ID" value="GAD78057.1"/>
    <property type="molecule type" value="Genomic_DNA"/>
</dbReference>
<sequence>MKKNDILLIGIIVTLFIIWVWMSVYIHNRQALFKNVVNFSEQSTYKIAKSTAMFGVEPEGRLGDMFACLTKFRRTSHRVPSKGSSGETGRLSMYVDGRYKITSYIVNGEVLSANLIEYDKNGKYVYDSGQVTLNCDIKLLNRFDWVCCKN</sequence>
<proteinExistence type="predicted"/>